<dbReference type="AlphaFoldDB" id="A0A6I3M8R0"/>
<protein>
    <submittedName>
        <fullName evidence="2">Uncharacterized protein</fullName>
    </submittedName>
</protein>
<dbReference type="Proteomes" id="UP000433071">
    <property type="component" value="Unassembled WGS sequence"/>
</dbReference>
<comment type="caution">
    <text evidence="2">The sequence shown here is derived from an EMBL/GenBank/DDBJ whole genome shotgun (WGS) entry which is preliminary data.</text>
</comment>
<feature type="transmembrane region" description="Helical" evidence="1">
    <location>
        <begin position="42"/>
        <end position="60"/>
    </location>
</feature>
<proteinExistence type="predicted"/>
<evidence type="ECO:0000313" key="3">
    <source>
        <dbReference type="Proteomes" id="UP000433071"/>
    </source>
</evidence>
<organism evidence="2 3">
    <name type="scientific">Agromyces bracchium</name>
    <dbReference type="NCBI Taxonomy" id="88376"/>
    <lineage>
        <taxon>Bacteria</taxon>
        <taxon>Bacillati</taxon>
        <taxon>Actinomycetota</taxon>
        <taxon>Actinomycetes</taxon>
        <taxon>Micrococcales</taxon>
        <taxon>Microbacteriaceae</taxon>
        <taxon>Agromyces</taxon>
    </lineage>
</organism>
<keyword evidence="1" id="KW-1133">Transmembrane helix</keyword>
<keyword evidence="1" id="KW-0472">Membrane</keyword>
<name>A0A6I3M8R0_9MICO</name>
<sequence length="120" mass="12574">MYDLVVTIGFATPWTAAAALGSMHAVHVALGLPGSPPPVLGPFELMLTAMMGTAVAMWALARIRYPFASLIAIDTVGRVAFSTWMVTALVAGASPVIVVFLVPEAIWAVLQAIGVKRAVR</sequence>
<keyword evidence="1" id="KW-0812">Transmembrane</keyword>
<gene>
    <name evidence="2" type="ORF">GJ743_08705</name>
</gene>
<dbReference type="EMBL" id="WMLB01000022">
    <property type="protein sequence ID" value="MTH68447.1"/>
    <property type="molecule type" value="Genomic_DNA"/>
</dbReference>
<accession>A0A6I3M8R0</accession>
<keyword evidence="3" id="KW-1185">Reference proteome</keyword>
<reference evidence="2 3" key="1">
    <citation type="submission" date="2019-11" db="EMBL/GenBank/DDBJ databases">
        <title>Agromyces kandeliae sp. nov., isolated from mangrove soil.</title>
        <authorList>
            <person name="Wang R."/>
        </authorList>
    </citation>
    <scope>NUCLEOTIDE SEQUENCE [LARGE SCALE GENOMIC DNA]</scope>
    <source>
        <strain evidence="2 3">JCM 11433</strain>
    </source>
</reference>
<evidence type="ECO:0000256" key="1">
    <source>
        <dbReference type="SAM" id="Phobius"/>
    </source>
</evidence>
<evidence type="ECO:0000313" key="2">
    <source>
        <dbReference type="EMBL" id="MTH68447.1"/>
    </source>
</evidence>